<gene>
    <name evidence="2" type="ORF">DH2020_030771</name>
</gene>
<proteinExistence type="inferred from homology"/>
<protein>
    <recommendedName>
        <fullName evidence="4">CCR4-NOT transcription complex subunit 10-like</fullName>
    </recommendedName>
</protein>
<reference evidence="2 3" key="1">
    <citation type="journal article" date="2021" name="Comput. Struct. Biotechnol. J.">
        <title>De novo genome assembly of the potent medicinal plant Rehmannia glutinosa using nanopore technology.</title>
        <authorList>
            <person name="Ma L."/>
            <person name="Dong C."/>
            <person name="Song C."/>
            <person name="Wang X."/>
            <person name="Zheng X."/>
            <person name="Niu Y."/>
            <person name="Chen S."/>
            <person name="Feng W."/>
        </authorList>
    </citation>
    <scope>NUCLEOTIDE SEQUENCE [LARGE SCALE GENOMIC DNA]</scope>
    <source>
        <strain evidence="2">DH-2019</strain>
    </source>
</reference>
<evidence type="ECO:0008006" key="4">
    <source>
        <dbReference type="Google" id="ProtNLM"/>
    </source>
</evidence>
<dbReference type="EMBL" id="JABTTQ020001093">
    <property type="protein sequence ID" value="KAK6135485.1"/>
    <property type="molecule type" value="Genomic_DNA"/>
</dbReference>
<name>A0ABR0VJT9_REHGL</name>
<organism evidence="2 3">
    <name type="scientific">Rehmannia glutinosa</name>
    <name type="common">Chinese foxglove</name>
    <dbReference type="NCBI Taxonomy" id="99300"/>
    <lineage>
        <taxon>Eukaryota</taxon>
        <taxon>Viridiplantae</taxon>
        <taxon>Streptophyta</taxon>
        <taxon>Embryophyta</taxon>
        <taxon>Tracheophyta</taxon>
        <taxon>Spermatophyta</taxon>
        <taxon>Magnoliopsida</taxon>
        <taxon>eudicotyledons</taxon>
        <taxon>Gunneridae</taxon>
        <taxon>Pentapetalae</taxon>
        <taxon>asterids</taxon>
        <taxon>lamiids</taxon>
        <taxon>Lamiales</taxon>
        <taxon>Orobanchaceae</taxon>
        <taxon>Rehmannieae</taxon>
        <taxon>Rehmannia</taxon>
    </lineage>
</organism>
<evidence type="ECO:0000313" key="3">
    <source>
        <dbReference type="Proteomes" id="UP001318860"/>
    </source>
</evidence>
<comment type="caution">
    <text evidence="2">The sequence shown here is derived from an EMBL/GenBank/DDBJ whole genome shotgun (WGS) entry which is preliminary data.</text>
</comment>
<keyword evidence="3" id="KW-1185">Reference proteome</keyword>
<sequence length="910" mass="100796">MDSATLSAVVVGEDDNALLVAAGLAKEAAMLFQTGKFVECLKILNQLLQKKADDPKEISSLLLLVVLPHFLLGFSQLGLWRTVLETVLHNIAVAESFQDGCSDRKGLSKHLKTSSSSWTEAKSRGLRSYVSALLICEARYLWSKILTELGFFRVVPRSIYGEWNSTVLVRLKQSEELAHASGEHLEVANSNGSMHTASTRRSNTAVHASSSVVYSDEFSTSVSMFNIAVIWYHLHEYAKSFSYLDTLYQNIEPIGEGTALRICLLLLDVTLLCRNASRSADVISYMEKFFCVNSLTNQVDNGTAVHHQSLLVSKSTSFPSNSIIPDASHTDSTANTSENSLTRTLSEEALEDESLKLLSALDLSLQNLQRSGIASSNDLHRRIQAEETLSTADLRLKLHLYKVRLLLLTRNLKAAKREVKMAMNIARGKDYHLALYLKSQLEYARGNHRKAIKLLMASSNSTEKGISSSMYYNNLGCIYYSLGKLHTSGVFFSKALNNSSFLRKEKHPKLVTLSQDKSLLITYNCGVHSLACGKPFHAARCFQTASLIFYNRPLLWLRIAECCLMALEKGMIKSNSSASDRSDIRVNVIGKGKWRHLSLRNGSALNGISQGKYVGTDNLFTADGRQPDLSLSLAWQCLFNALYLLDSLEANDSVFSSESESREALLSQSTNHKNASLVNSNGEVKEQKSGNNQNASLQNSVLDYKHIRIKENRIMKQVILADLAFVELALGNPLKALSTAKSLLKLPDCSRMHIFLGNMYAAEALCLLNRPKEAAEHLMMYVSGGNNIELPYSREDCEKWTVEKVVDGDEPNRTFSTADESQRCVFPSPEEARGMFCANYAANFALLGNLEQAQHFLTKALSDIPNSSQVIVTAIYVDIKRGSTQDALAKLKQHNGVRFLPGNVTLNDSS</sequence>
<accession>A0ABR0VJT9</accession>
<dbReference type="PANTHER" id="PTHR12979">
    <property type="entry name" value="CCR4-NOT TRANSCRIPTION COMPLEX SUBUNIT 10"/>
    <property type="match status" value="1"/>
</dbReference>
<evidence type="ECO:0000256" key="1">
    <source>
        <dbReference type="ARBA" id="ARBA00010080"/>
    </source>
</evidence>
<dbReference type="SUPFAM" id="SSF48452">
    <property type="entry name" value="TPR-like"/>
    <property type="match status" value="1"/>
</dbReference>
<evidence type="ECO:0000313" key="2">
    <source>
        <dbReference type="EMBL" id="KAK6135485.1"/>
    </source>
</evidence>
<comment type="similarity">
    <text evidence="1">Belongs to the CNOT10 family.</text>
</comment>
<dbReference type="Gene3D" id="1.25.40.10">
    <property type="entry name" value="Tetratricopeptide repeat domain"/>
    <property type="match status" value="1"/>
</dbReference>
<dbReference type="PANTHER" id="PTHR12979:SF5">
    <property type="entry name" value="CCR4-NOT TRANSCRIPTION COMPLEX SUBUNIT 10"/>
    <property type="match status" value="1"/>
</dbReference>
<dbReference type="InterPro" id="IPR011990">
    <property type="entry name" value="TPR-like_helical_dom_sf"/>
</dbReference>
<dbReference type="Proteomes" id="UP001318860">
    <property type="component" value="Unassembled WGS sequence"/>
</dbReference>
<dbReference type="InterPro" id="IPR039740">
    <property type="entry name" value="CNOT10"/>
</dbReference>